<keyword evidence="2" id="KW-1015">Disulfide bond</keyword>
<comment type="similarity">
    <text evidence="3">Belongs to the PMEI family.</text>
</comment>
<evidence type="ECO:0000313" key="5">
    <source>
        <dbReference type="EMBL" id="CAK9169825.1"/>
    </source>
</evidence>
<comment type="caution">
    <text evidence="5">The sequence shown here is derived from an EMBL/GenBank/DDBJ whole genome shotgun (WGS) entry which is preliminary data.</text>
</comment>
<accession>A0ABC8TQC8</accession>
<evidence type="ECO:0000256" key="1">
    <source>
        <dbReference type="ARBA" id="ARBA00022729"/>
    </source>
</evidence>
<evidence type="ECO:0000256" key="2">
    <source>
        <dbReference type="ARBA" id="ARBA00023157"/>
    </source>
</evidence>
<keyword evidence="6" id="KW-1185">Reference proteome</keyword>
<dbReference type="NCBIfam" id="TIGR01614">
    <property type="entry name" value="PME_inhib"/>
    <property type="match status" value="1"/>
</dbReference>
<dbReference type="Gene3D" id="1.20.140.40">
    <property type="entry name" value="Invertase/pectin methylesterase inhibitor family protein"/>
    <property type="match status" value="2"/>
</dbReference>
<gene>
    <name evidence="5" type="ORF">ILEXP_LOCUS39299</name>
</gene>
<keyword evidence="1" id="KW-0732">Signal</keyword>
<dbReference type="PANTHER" id="PTHR35357:SF17">
    <property type="entry name" value="PECTINESTERASE INHIBITOR 12"/>
    <property type="match status" value="1"/>
</dbReference>
<dbReference type="InterPro" id="IPR006501">
    <property type="entry name" value="Pectinesterase_inhib_dom"/>
</dbReference>
<feature type="domain" description="Pectinesterase inhibitor" evidence="4">
    <location>
        <begin position="6"/>
        <end position="98"/>
    </location>
</feature>
<dbReference type="Proteomes" id="UP001642360">
    <property type="component" value="Unassembled WGS sequence"/>
</dbReference>
<name>A0ABC8TQC8_9AQUA</name>
<sequence>MMEDMTYMNKLLKKKGLNKIIMNSITACSDLYSQTLDDLGDAILNYKSKNFHEVNQDVSAASTTAARCEDGFSERGVISPLTQRNDKMGQLSAIALNIVNLYAQTCRSVSKDNPNVSYSFCKTSLLAIPAAQCSNLQKLRLALINLIQKSVVDTMSDISKTLKTKKKKEPKKFYDVNQVTISIGRAASSCEDGFKDGGVASPLQKRDDSTSQLAVIALKIIDLYAKSN</sequence>
<evidence type="ECO:0000259" key="4">
    <source>
        <dbReference type="Pfam" id="PF04043"/>
    </source>
</evidence>
<organism evidence="5 6">
    <name type="scientific">Ilex paraguariensis</name>
    <name type="common">yerba mate</name>
    <dbReference type="NCBI Taxonomy" id="185542"/>
    <lineage>
        <taxon>Eukaryota</taxon>
        <taxon>Viridiplantae</taxon>
        <taxon>Streptophyta</taxon>
        <taxon>Embryophyta</taxon>
        <taxon>Tracheophyta</taxon>
        <taxon>Spermatophyta</taxon>
        <taxon>Magnoliopsida</taxon>
        <taxon>eudicotyledons</taxon>
        <taxon>Gunneridae</taxon>
        <taxon>Pentapetalae</taxon>
        <taxon>asterids</taxon>
        <taxon>campanulids</taxon>
        <taxon>Aquifoliales</taxon>
        <taxon>Aquifoliaceae</taxon>
        <taxon>Ilex</taxon>
    </lineage>
</organism>
<evidence type="ECO:0000313" key="6">
    <source>
        <dbReference type="Proteomes" id="UP001642360"/>
    </source>
</evidence>
<dbReference type="PANTHER" id="PTHR35357">
    <property type="entry name" value="OS02G0537100 PROTEIN"/>
    <property type="match status" value="1"/>
</dbReference>
<proteinExistence type="inferred from homology"/>
<dbReference type="SUPFAM" id="SSF101148">
    <property type="entry name" value="Plant invertase/pectin methylesterase inhibitor"/>
    <property type="match status" value="2"/>
</dbReference>
<reference evidence="5 6" key="1">
    <citation type="submission" date="2024-02" db="EMBL/GenBank/DDBJ databases">
        <authorList>
            <person name="Vignale AGUSTIN F."/>
            <person name="Sosa J E."/>
            <person name="Modenutti C."/>
        </authorList>
    </citation>
    <scope>NUCLEOTIDE SEQUENCE [LARGE SCALE GENOMIC DNA]</scope>
</reference>
<dbReference type="InterPro" id="IPR035513">
    <property type="entry name" value="Invertase/methylesterase_inhib"/>
</dbReference>
<dbReference type="EMBL" id="CAUOFW020005377">
    <property type="protein sequence ID" value="CAK9169825.1"/>
    <property type="molecule type" value="Genomic_DNA"/>
</dbReference>
<dbReference type="Pfam" id="PF04043">
    <property type="entry name" value="PMEI"/>
    <property type="match status" value="1"/>
</dbReference>
<dbReference type="AlphaFoldDB" id="A0ABC8TQC8"/>
<protein>
    <recommendedName>
        <fullName evidence="4">Pectinesterase inhibitor domain-containing protein</fullName>
    </recommendedName>
</protein>
<evidence type="ECO:0000256" key="3">
    <source>
        <dbReference type="ARBA" id="ARBA00038471"/>
    </source>
</evidence>